<dbReference type="Gene3D" id="3.40.50.1240">
    <property type="entry name" value="Phosphoglycerate mutase-like"/>
    <property type="match status" value="1"/>
</dbReference>
<proteinExistence type="inferred from homology"/>
<dbReference type="CDD" id="cd07061">
    <property type="entry name" value="HP_HAP_like"/>
    <property type="match status" value="1"/>
</dbReference>
<evidence type="ECO:0000313" key="9">
    <source>
        <dbReference type="Proteomes" id="UP001152798"/>
    </source>
</evidence>
<evidence type="ECO:0000256" key="3">
    <source>
        <dbReference type="ARBA" id="ARBA00022801"/>
    </source>
</evidence>
<dbReference type="InterPro" id="IPR000560">
    <property type="entry name" value="His_Pase_clade-2"/>
</dbReference>
<dbReference type="SUPFAM" id="SSF53254">
    <property type="entry name" value="Phosphoglycerate mutase-like"/>
    <property type="match status" value="1"/>
</dbReference>
<keyword evidence="3" id="KW-0378">Hydrolase</keyword>
<protein>
    <recommendedName>
        <fullName evidence="5">2-phosphoxylose phosphatase 1</fullName>
    </recommendedName>
    <alternativeName>
        <fullName evidence="6">Acid phosphatase-like protein 2</fullName>
    </alternativeName>
</protein>
<dbReference type="PANTHER" id="PTHR11567:SF110">
    <property type="entry name" value="2-PHOSPHOXYLOSE PHOSPHATASE 1"/>
    <property type="match status" value="1"/>
</dbReference>
<dbReference type="GO" id="GO:0005794">
    <property type="term" value="C:Golgi apparatus"/>
    <property type="evidence" value="ECO:0007669"/>
    <property type="project" value="TreeGrafter"/>
</dbReference>
<dbReference type="Pfam" id="PF00328">
    <property type="entry name" value="His_Phos_2"/>
    <property type="match status" value="1"/>
</dbReference>
<dbReference type="AlphaFoldDB" id="A0A9P0MZ08"/>
<gene>
    <name evidence="8" type="ORF">NEZAVI_LOCUS15288</name>
</gene>
<dbReference type="EMBL" id="OV725083">
    <property type="protein sequence ID" value="CAH1407608.1"/>
    <property type="molecule type" value="Genomic_DNA"/>
</dbReference>
<comment type="similarity">
    <text evidence="2">Belongs to the histidine acid phosphatase family.</text>
</comment>
<reference evidence="8" key="1">
    <citation type="submission" date="2022-01" db="EMBL/GenBank/DDBJ databases">
        <authorList>
            <person name="King R."/>
        </authorList>
    </citation>
    <scope>NUCLEOTIDE SEQUENCE</scope>
</reference>
<evidence type="ECO:0000256" key="2">
    <source>
        <dbReference type="ARBA" id="ARBA00005375"/>
    </source>
</evidence>
<dbReference type="PROSITE" id="PS00616">
    <property type="entry name" value="HIS_ACID_PHOSPHAT_1"/>
    <property type="match status" value="1"/>
</dbReference>
<accession>A0A9P0MZ08</accession>
<dbReference type="InterPro" id="IPR033379">
    <property type="entry name" value="Acid_Pase_AS"/>
</dbReference>
<dbReference type="GO" id="GO:0006024">
    <property type="term" value="P:glycosaminoglycan biosynthetic process"/>
    <property type="evidence" value="ECO:0007669"/>
    <property type="project" value="TreeGrafter"/>
</dbReference>
<evidence type="ECO:0000256" key="7">
    <source>
        <dbReference type="SAM" id="Phobius"/>
    </source>
</evidence>
<dbReference type="Proteomes" id="UP001152798">
    <property type="component" value="Chromosome 7"/>
</dbReference>
<evidence type="ECO:0000256" key="1">
    <source>
        <dbReference type="ARBA" id="ARBA00000032"/>
    </source>
</evidence>
<dbReference type="OrthoDB" id="10262962at2759"/>
<dbReference type="GO" id="GO:0050650">
    <property type="term" value="P:chondroitin sulfate proteoglycan biosynthetic process"/>
    <property type="evidence" value="ECO:0007669"/>
    <property type="project" value="TreeGrafter"/>
</dbReference>
<comment type="catalytic activity">
    <reaction evidence="4">
        <text>3-O-[beta-D-GlcA-(1-&gt;3)-beta-D-Gal-(1-&gt;3)-beta-D-Gal-(1-&gt;4)-beta-D-2-O-P-Xyl]-L-seryl-[protein] + H2O = 3-O-(beta-D-GlcA-(1-&gt;3)-beta-D-Gal-(1-&gt;3)-beta-D-Gal-(1-&gt;4)-beta-D-Xyl)-L-seryl-[protein] + phosphate</text>
        <dbReference type="Rhea" id="RHEA:56512"/>
        <dbReference type="Rhea" id="RHEA-COMP:12573"/>
        <dbReference type="Rhea" id="RHEA-COMP:14559"/>
        <dbReference type="ChEBI" id="CHEBI:15377"/>
        <dbReference type="ChEBI" id="CHEBI:43474"/>
        <dbReference type="ChEBI" id="CHEBI:132093"/>
        <dbReference type="ChEBI" id="CHEBI:140495"/>
    </reaction>
</comment>
<sequence length="507" mass="57164">MYFNNFRLNLQHRAFYCYLLLSLWICVLLGVMYKHVGIENSAASLLKYQTTEINIIQEQKLAGTLIKAKKITKFCNIYNDIRPGSEGNFNSNYSLEGVIVLIRHGDRGPLTHVVNVSNINCDGPYNPLYGAFESYIKNITGTPALSQLLGVFRRIHSPLPAGGCDIGLLTKIGASQLLATGRVLREVYKHSLNISSSRIKEEIKVFSTSYSRTVHSALAFLYAFLEEEDYPKIVFQSVSSLTFCFDDCACPKANYFLDQFVVESSKHLRSHPAVYNLVKAASSIVYEIPHKKLSTDPHSLKDALLTYICHNSKLPCKYPFASDQCVKPEQVTGLFTYLNWETKQSSKSKHFKRGSLLRAYGLLKNIVSQFLQMISERKPKFILYSGHDKTLSFLTSALGITSDGVFSPYYASRLIFEIYKSKELKGGTVGPIGSDYFFRLLFNGKDITTKVHFCKGVANHHPARQQNVTGFRNSSFFLCPLESIVRFLHDDYFSAFNATNLKDACAL</sequence>
<keyword evidence="7" id="KW-1133">Transmembrane helix</keyword>
<evidence type="ECO:0000313" key="8">
    <source>
        <dbReference type="EMBL" id="CAH1407608.1"/>
    </source>
</evidence>
<dbReference type="InterPro" id="IPR029033">
    <property type="entry name" value="His_PPase_superfam"/>
</dbReference>
<feature type="transmembrane region" description="Helical" evidence="7">
    <location>
        <begin position="15"/>
        <end position="33"/>
    </location>
</feature>
<evidence type="ECO:0000256" key="4">
    <source>
        <dbReference type="ARBA" id="ARBA00036311"/>
    </source>
</evidence>
<dbReference type="PANTHER" id="PTHR11567">
    <property type="entry name" value="ACID PHOSPHATASE-RELATED"/>
    <property type="match status" value="1"/>
</dbReference>
<comment type="catalytic activity">
    <reaction evidence="1">
        <text>a phosphate monoester + H2O = an alcohol + phosphate</text>
        <dbReference type="Rhea" id="RHEA:15017"/>
        <dbReference type="ChEBI" id="CHEBI:15377"/>
        <dbReference type="ChEBI" id="CHEBI:30879"/>
        <dbReference type="ChEBI" id="CHEBI:43474"/>
        <dbReference type="ChEBI" id="CHEBI:67140"/>
        <dbReference type="EC" id="3.1.3.2"/>
    </reaction>
</comment>
<organism evidence="8 9">
    <name type="scientific">Nezara viridula</name>
    <name type="common">Southern green stink bug</name>
    <name type="synonym">Cimex viridulus</name>
    <dbReference type="NCBI Taxonomy" id="85310"/>
    <lineage>
        <taxon>Eukaryota</taxon>
        <taxon>Metazoa</taxon>
        <taxon>Ecdysozoa</taxon>
        <taxon>Arthropoda</taxon>
        <taxon>Hexapoda</taxon>
        <taxon>Insecta</taxon>
        <taxon>Pterygota</taxon>
        <taxon>Neoptera</taxon>
        <taxon>Paraneoptera</taxon>
        <taxon>Hemiptera</taxon>
        <taxon>Heteroptera</taxon>
        <taxon>Panheteroptera</taxon>
        <taxon>Pentatomomorpha</taxon>
        <taxon>Pentatomoidea</taxon>
        <taxon>Pentatomidae</taxon>
        <taxon>Pentatominae</taxon>
        <taxon>Nezara</taxon>
    </lineage>
</organism>
<dbReference type="InterPro" id="IPR050645">
    <property type="entry name" value="Histidine_acid_phosphatase"/>
</dbReference>
<keyword evidence="7" id="KW-0472">Membrane</keyword>
<evidence type="ECO:0000256" key="6">
    <source>
        <dbReference type="ARBA" id="ARBA00041499"/>
    </source>
</evidence>
<keyword evidence="9" id="KW-1185">Reference proteome</keyword>
<name>A0A9P0MZ08_NEZVI</name>
<keyword evidence="7" id="KW-0812">Transmembrane</keyword>
<dbReference type="GO" id="GO:0003993">
    <property type="term" value="F:acid phosphatase activity"/>
    <property type="evidence" value="ECO:0007669"/>
    <property type="project" value="UniProtKB-EC"/>
</dbReference>
<evidence type="ECO:0000256" key="5">
    <source>
        <dbReference type="ARBA" id="ARBA00040357"/>
    </source>
</evidence>